<dbReference type="SMART" id="SM00382">
    <property type="entry name" value="AAA"/>
    <property type="match status" value="1"/>
</dbReference>
<dbReference type="GO" id="GO:0009360">
    <property type="term" value="C:DNA polymerase III complex"/>
    <property type="evidence" value="ECO:0007669"/>
    <property type="project" value="TreeGrafter"/>
</dbReference>
<dbReference type="STRING" id="1280847.SAMN04488036_11332"/>
<evidence type="ECO:0000313" key="2">
    <source>
        <dbReference type="EMBL" id="SFL41297.1"/>
    </source>
</evidence>
<keyword evidence="3" id="KW-1185">Reference proteome</keyword>
<dbReference type="Pfam" id="PF13177">
    <property type="entry name" value="DNA_pol3_delta2"/>
    <property type="match status" value="1"/>
</dbReference>
<dbReference type="OrthoDB" id="9811073at2"/>
<dbReference type="PANTHER" id="PTHR11669">
    <property type="entry name" value="REPLICATION FACTOR C / DNA POLYMERASE III GAMMA-TAU SUBUNIT"/>
    <property type="match status" value="1"/>
</dbReference>
<evidence type="ECO:0000313" key="3">
    <source>
        <dbReference type="Proteomes" id="UP000198851"/>
    </source>
</evidence>
<accession>A0A1I4HHV6</accession>
<sequence>MSEDVTPEPDRVPGAPHPRETLQIFGQTQAEESFLTAVNSGRLHHGWLLTGPQGVGKATMAWRIARFLLTMPPEDDGGLFGEPQPYSSLSVDPDHPVCHRIHALSEPGLFLLRRGFAGSTDSAREKSRQDGKFAADIRVNEVREMASFLHMSAADGGRRVVIVDSADEMNVNAANALLKMLEEPPERTTLMLISHQPSRLLPTIRSRCRELRFSPLSPDDMHAAMAQAGHAADDTPALAELSAGSVGEAMRVTQLGGLAIYQELAALFASMPQFDRQRALKLADAAAARGADQQFDLLLTLLDVFVSRIARTGALGQPPTSEIVPGEADLLMRLAPNAHKARAWADLAQEITDRTRHGKAVNLDPAALVLDTVFKIQKTASA</sequence>
<dbReference type="Proteomes" id="UP000198851">
    <property type="component" value="Unassembled WGS sequence"/>
</dbReference>
<dbReference type="Gene3D" id="3.40.50.300">
    <property type="entry name" value="P-loop containing nucleotide triphosphate hydrolases"/>
    <property type="match status" value="1"/>
</dbReference>
<name>A0A1I4HHV6_9RHOB</name>
<dbReference type="InterPro" id="IPR050238">
    <property type="entry name" value="DNA_Rep/Repair_Clamp_Loader"/>
</dbReference>
<organism evidence="2 3">
    <name type="scientific">Shimia haliotis</name>
    <dbReference type="NCBI Taxonomy" id="1280847"/>
    <lineage>
        <taxon>Bacteria</taxon>
        <taxon>Pseudomonadati</taxon>
        <taxon>Pseudomonadota</taxon>
        <taxon>Alphaproteobacteria</taxon>
        <taxon>Rhodobacterales</taxon>
        <taxon>Roseobacteraceae</taxon>
    </lineage>
</organism>
<dbReference type="EMBL" id="FOSZ01000013">
    <property type="protein sequence ID" value="SFL41297.1"/>
    <property type="molecule type" value="Genomic_DNA"/>
</dbReference>
<proteinExistence type="predicted"/>
<evidence type="ECO:0000259" key="1">
    <source>
        <dbReference type="SMART" id="SM00382"/>
    </source>
</evidence>
<feature type="domain" description="AAA+ ATPase" evidence="1">
    <location>
        <begin position="43"/>
        <end position="216"/>
    </location>
</feature>
<gene>
    <name evidence="2" type="ORF">SAMN04488036_11332</name>
</gene>
<dbReference type="PANTHER" id="PTHR11669:SF8">
    <property type="entry name" value="DNA POLYMERASE III SUBUNIT DELTA"/>
    <property type="match status" value="1"/>
</dbReference>
<protein>
    <submittedName>
        <fullName evidence="2">DNA polymerase III, delta prime subunit</fullName>
    </submittedName>
</protein>
<dbReference type="InterPro" id="IPR003593">
    <property type="entry name" value="AAA+_ATPase"/>
</dbReference>
<dbReference type="InterPro" id="IPR027417">
    <property type="entry name" value="P-loop_NTPase"/>
</dbReference>
<dbReference type="AlphaFoldDB" id="A0A1I4HHV6"/>
<dbReference type="RefSeq" id="WP_093326087.1">
    <property type="nucleotide sequence ID" value="NZ_FOSZ01000013.1"/>
</dbReference>
<dbReference type="SUPFAM" id="SSF52540">
    <property type="entry name" value="P-loop containing nucleoside triphosphate hydrolases"/>
    <property type="match status" value="1"/>
</dbReference>
<dbReference type="GO" id="GO:0006261">
    <property type="term" value="P:DNA-templated DNA replication"/>
    <property type="evidence" value="ECO:0007669"/>
    <property type="project" value="TreeGrafter"/>
</dbReference>
<reference evidence="3" key="1">
    <citation type="submission" date="2016-10" db="EMBL/GenBank/DDBJ databases">
        <authorList>
            <person name="Varghese N."/>
            <person name="Submissions S."/>
        </authorList>
    </citation>
    <scope>NUCLEOTIDE SEQUENCE [LARGE SCALE GENOMIC DNA]</scope>
    <source>
        <strain evidence="3">DSM 28453</strain>
    </source>
</reference>
<dbReference type="NCBIfam" id="NF005677">
    <property type="entry name" value="PRK07471.1"/>
    <property type="match status" value="1"/>
</dbReference>